<feature type="compositionally biased region" description="Low complexity" evidence="16">
    <location>
        <begin position="901"/>
        <end position="910"/>
    </location>
</feature>
<feature type="compositionally biased region" description="Polar residues" evidence="16">
    <location>
        <begin position="816"/>
        <end position="831"/>
    </location>
</feature>
<keyword evidence="6 19" id="KW-0808">Transferase</keyword>
<feature type="region of interest" description="Disordered" evidence="16">
    <location>
        <begin position="810"/>
        <end position="921"/>
    </location>
</feature>
<evidence type="ECO:0000256" key="5">
    <source>
        <dbReference type="ARBA" id="ARBA00022553"/>
    </source>
</evidence>
<dbReference type="AlphaFoldDB" id="A0A2R8BL01"/>
<keyword evidence="20" id="KW-1185">Reference proteome</keyword>
<dbReference type="SUPFAM" id="SSF55874">
    <property type="entry name" value="ATPase domain of HSP90 chaperone/DNA topoisomerase II/histidine kinase"/>
    <property type="match status" value="1"/>
</dbReference>
<feature type="domain" description="Response regulatory" evidence="18">
    <location>
        <begin position="606"/>
        <end position="725"/>
    </location>
</feature>
<reference evidence="19 20" key="1">
    <citation type="submission" date="2018-03" db="EMBL/GenBank/DDBJ databases">
        <authorList>
            <person name="Keele B.F."/>
        </authorList>
    </citation>
    <scope>NUCLEOTIDE SEQUENCE [LARGE SCALE GENOMIC DNA]</scope>
    <source>
        <strain evidence="19 20">CECT 8626</strain>
    </source>
</reference>
<dbReference type="Proteomes" id="UP000244924">
    <property type="component" value="Unassembled WGS sequence"/>
</dbReference>
<evidence type="ECO:0000313" key="20">
    <source>
        <dbReference type="Proteomes" id="UP000244924"/>
    </source>
</evidence>
<dbReference type="SUPFAM" id="SSF52172">
    <property type="entry name" value="CheY-like"/>
    <property type="match status" value="2"/>
</dbReference>
<keyword evidence="15" id="KW-0175">Coiled coil</keyword>
<evidence type="ECO:0000256" key="10">
    <source>
        <dbReference type="ARBA" id="ARBA00022840"/>
    </source>
</evidence>
<dbReference type="GO" id="GO:0005886">
    <property type="term" value="C:plasma membrane"/>
    <property type="evidence" value="ECO:0007669"/>
    <property type="project" value="UniProtKB-SubCell"/>
</dbReference>
<name>A0A2R8BL01_9RHOB</name>
<evidence type="ECO:0000256" key="14">
    <source>
        <dbReference type="PROSITE-ProRule" id="PRU00169"/>
    </source>
</evidence>
<dbReference type="GO" id="GO:0000155">
    <property type="term" value="F:phosphorelay sensor kinase activity"/>
    <property type="evidence" value="ECO:0007669"/>
    <property type="project" value="InterPro"/>
</dbReference>
<dbReference type="FunFam" id="3.30.565.10:FF:000010">
    <property type="entry name" value="Sensor histidine kinase RcsC"/>
    <property type="match status" value="1"/>
</dbReference>
<evidence type="ECO:0000259" key="18">
    <source>
        <dbReference type="PROSITE" id="PS50110"/>
    </source>
</evidence>
<evidence type="ECO:0000256" key="6">
    <source>
        <dbReference type="ARBA" id="ARBA00022679"/>
    </source>
</evidence>
<dbReference type="InterPro" id="IPR011006">
    <property type="entry name" value="CheY-like_superfamily"/>
</dbReference>
<dbReference type="SMART" id="SM00448">
    <property type="entry name" value="REC"/>
    <property type="match status" value="2"/>
</dbReference>
<keyword evidence="9 19" id="KW-0418">Kinase</keyword>
<dbReference type="RefSeq" id="WP_181366470.1">
    <property type="nucleotide sequence ID" value="NZ_OMOQ01000003.1"/>
</dbReference>
<dbReference type="InterPro" id="IPR005467">
    <property type="entry name" value="His_kinase_dom"/>
</dbReference>
<dbReference type="Gene3D" id="3.30.565.10">
    <property type="entry name" value="Histidine kinase-like ATPase, C-terminal domain"/>
    <property type="match status" value="1"/>
</dbReference>
<dbReference type="InterPro" id="IPR004358">
    <property type="entry name" value="Sig_transdc_His_kin-like_C"/>
</dbReference>
<dbReference type="SMART" id="SM00388">
    <property type="entry name" value="HisKA"/>
    <property type="match status" value="1"/>
</dbReference>
<accession>A0A2R8BL01</accession>
<dbReference type="InterPro" id="IPR001789">
    <property type="entry name" value="Sig_transdc_resp-reg_receiver"/>
</dbReference>
<dbReference type="InterPro" id="IPR036097">
    <property type="entry name" value="HisK_dim/P_sf"/>
</dbReference>
<evidence type="ECO:0000256" key="13">
    <source>
        <dbReference type="ARBA" id="ARBA00023136"/>
    </source>
</evidence>
<keyword evidence="10" id="KW-0067">ATP-binding</keyword>
<sequence length="921" mass="99784">MSIAEKLARERRARLAAERLLEQKKRELFAANSQLSRHARALSDQIVEQRLGLQHAQCEAESLKGQNNRTLQELEQATILAETAQRRLWEAIETIEDGFAVFDSELRLVTANRAWVGLFDGAAGIAPGADYDTVLRAFCDSGLIDLDGDGQADWHHTMTQRIMREDIAPTVLCLADGRHVKLVDRRGEAGDMVSMAIDITETMRREAELEEARATAEAANRAKSAFLANMSHEIRTPMNGVVGMAELLCGSDLTDEQRLFADTIKSSGEALLTIINDVLDYSKIEAEKMQLYPEPFDLERCLHEVMLLLQPLAQDKGVKLVVDFDLFLPTRYIADPGRIRQILTNLIGNAVKFTSRGHVVARVVGIERGDGHYDLHVTVEDTGIGVAPDLVEHIFGEFNQVEDQSNRKYEGTGLGLAITRQLVELMGGTIWVDSELNKGSCFGFRLTLDAAEPDLPSEAPDRPILLRRALIVDEAQIDRVILERQLRTYGLDVTLCGGLEEALSEFEGAAFDVIFADADLPEMEASSFASAFRARGAEVPILLMSGDATVSATAPADVMFVLPKPILRAQLFRALQALSYLEDKVTTGPPGVAESCSTTGSLRQMRVLAAEDNRTNQLVFRKMVADFDIELRFASNGREAVEDWSGFRPDLIFMDISMPEMDGREATRAIRAAEAESGLPRVPIVALTAHAMEGDSESILAAGLDRYLTKPLRKSAIAEMLGTFCPPEARSVLGADGVPTKARQRLDDGTDTASAPGPAGEMHAGSSTQATPGNSRLLEGSLLTPQAQSGPAQLTAAGPVARDVRHAHGAYGSIDPQGSTQIGTSVPGSQSAAFDDARRAATTGIPPTLAIEPGRPARDRDASSTDPESRPQREHSVERRIAEDPPGPARSVARPVPGQLADPPSSAAPAPDQPSREPPSL</sequence>
<feature type="coiled-coil region" evidence="15">
    <location>
        <begin position="199"/>
        <end position="229"/>
    </location>
</feature>
<feature type="domain" description="Histidine kinase" evidence="17">
    <location>
        <begin position="229"/>
        <end position="450"/>
    </location>
</feature>
<dbReference type="Pfam" id="PF00072">
    <property type="entry name" value="Response_reg"/>
    <property type="match status" value="2"/>
</dbReference>
<evidence type="ECO:0000256" key="11">
    <source>
        <dbReference type="ARBA" id="ARBA00022989"/>
    </source>
</evidence>
<dbReference type="FunFam" id="1.10.287.130:FF:000003">
    <property type="entry name" value="Histidine kinase"/>
    <property type="match status" value="1"/>
</dbReference>
<feature type="modified residue" description="4-aspartylphosphate" evidence="14">
    <location>
        <position position="655"/>
    </location>
</feature>
<dbReference type="Gene3D" id="1.10.287.130">
    <property type="match status" value="1"/>
</dbReference>
<evidence type="ECO:0000256" key="4">
    <source>
        <dbReference type="ARBA" id="ARBA00022475"/>
    </source>
</evidence>
<dbReference type="InterPro" id="IPR003661">
    <property type="entry name" value="HisK_dim/P_dom"/>
</dbReference>
<keyword evidence="4" id="KW-1003">Cell membrane</keyword>
<evidence type="ECO:0000256" key="1">
    <source>
        <dbReference type="ARBA" id="ARBA00000085"/>
    </source>
</evidence>
<dbReference type="Pfam" id="PF00512">
    <property type="entry name" value="HisKA"/>
    <property type="match status" value="1"/>
</dbReference>
<dbReference type="CDD" id="cd00156">
    <property type="entry name" value="REC"/>
    <property type="match status" value="1"/>
</dbReference>
<dbReference type="EMBL" id="OMOQ01000003">
    <property type="protein sequence ID" value="SPH24076.1"/>
    <property type="molecule type" value="Genomic_DNA"/>
</dbReference>
<comment type="catalytic activity">
    <reaction evidence="1">
        <text>ATP + protein L-histidine = ADP + protein N-phospho-L-histidine.</text>
        <dbReference type="EC" id="2.7.13.3"/>
    </reaction>
</comment>
<protein>
    <recommendedName>
        <fullName evidence="3">histidine kinase</fullName>
        <ecNumber evidence="3">2.7.13.3</ecNumber>
    </recommendedName>
</protein>
<dbReference type="CDD" id="cd16922">
    <property type="entry name" value="HATPase_EvgS-ArcB-TorS-like"/>
    <property type="match status" value="1"/>
</dbReference>
<dbReference type="InterPro" id="IPR036890">
    <property type="entry name" value="HATPase_C_sf"/>
</dbReference>
<dbReference type="PROSITE" id="PS50109">
    <property type="entry name" value="HIS_KIN"/>
    <property type="match status" value="1"/>
</dbReference>
<gene>
    <name evidence="19" type="primary">barA_2</name>
    <name evidence="19" type="ORF">DEA8626_03125</name>
</gene>
<organism evidence="19 20">
    <name type="scientific">Albidovulum aquaemixtae</name>
    <dbReference type="NCBI Taxonomy" id="1542388"/>
    <lineage>
        <taxon>Bacteria</taxon>
        <taxon>Pseudomonadati</taxon>
        <taxon>Pseudomonadota</taxon>
        <taxon>Alphaproteobacteria</taxon>
        <taxon>Rhodobacterales</taxon>
        <taxon>Paracoccaceae</taxon>
        <taxon>Albidovulum</taxon>
    </lineage>
</organism>
<evidence type="ECO:0000259" key="17">
    <source>
        <dbReference type="PROSITE" id="PS50109"/>
    </source>
</evidence>
<dbReference type="GO" id="GO:0005524">
    <property type="term" value="F:ATP binding"/>
    <property type="evidence" value="ECO:0007669"/>
    <property type="project" value="UniProtKB-KW"/>
</dbReference>
<dbReference type="CDD" id="cd17546">
    <property type="entry name" value="REC_hyHK_CKI1_RcsC-like"/>
    <property type="match status" value="1"/>
</dbReference>
<keyword evidence="12" id="KW-0902">Two-component regulatory system</keyword>
<dbReference type="PANTHER" id="PTHR45339">
    <property type="entry name" value="HYBRID SIGNAL TRANSDUCTION HISTIDINE KINASE J"/>
    <property type="match status" value="1"/>
</dbReference>
<dbReference type="EC" id="2.7.13.3" evidence="3"/>
<keyword evidence="7" id="KW-0812">Transmembrane</keyword>
<dbReference type="PRINTS" id="PR00344">
    <property type="entry name" value="BCTRLSENSOR"/>
</dbReference>
<dbReference type="CDD" id="cd00082">
    <property type="entry name" value="HisKA"/>
    <property type="match status" value="1"/>
</dbReference>
<dbReference type="PROSITE" id="PS50110">
    <property type="entry name" value="RESPONSE_REGULATORY"/>
    <property type="match status" value="2"/>
</dbReference>
<dbReference type="Gene3D" id="3.40.50.2300">
    <property type="match status" value="2"/>
</dbReference>
<dbReference type="SMART" id="SM00387">
    <property type="entry name" value="HATPase_c"/>
    <property type="match status" value="1"/>
</dbReference>
<proteinExistence type="predicted"/>
<feature type="compositionally biased region" description="Polar residues" evidence="16">
    <location>
        <begin position="765"/>
        <end position="774"/>
    </location>
</feature>
<comment type="subcellular location">
    <subcellularLocation>
        <location evidence="2">Cell membrane</location>
        <topology evidence="2">Multi-pass membrane protein</topology>
    </subcellularLocation>
</comment>
<dbReference type="Pfam" id="PF02518">
    <property type="entry name" value="HATPase_c"/>
    <property type="match status" value="1"/>
</dbReference>
<dbReference type="InterPro" id="IPR003594">
    <property type="entry name" value="HATPase_dom"/>
</dbReference>
<evidence type="ECO:0000256" key="15">
    <source>
        <dbReference type="SAM" id="Coils"/>
    </source>
</evidence>
<evidence type="ECO:0000256" key="9">
    <source>
        <dbReference type="ARBA" id="ARBA00022777"/>
    </source>
</evidence>
<evidence type="ECO:0000256" key="12">
    <source>
        <dbReference type="ARBA" id="ARBA00023012"/>
    </source>
</evidence>
<feature type="compositionally biased region" description="Basic and acidic residues" evidence="16">
    <location>
        <begin position="855"/>
        <end position="883"/>
    </location>
</feature>
<evidence type="ECO:0000256" key="8">
    <source>
        <dbReference type="ARBA" id="ARBA00022741"/>
    </source>
</evidence>
<feature type="modified residue" description="4-aspartylphosphate" evidence="14">
    <location>
        <position position="517"/>
    </location>
</feature>
<evidence type="ECO:0000313" key="19">
    <source>
        <dbReference type="EMBL" id="SPH24076.1"/>
    </source>
</evidence>
<feature type="coiled-coil region" evidence="15">
    <location>
        <begin position="53"/>
        <end position="87"/>
    </location>
</feature>
<dbReference type="Gene3D" id="3.30.450.20">
    <property type="entry name" value="PAS domain"/>
    <property type="match status" value="1"/>
</dbReference>
<keyword evidence="8" id="KW-0547">Nucleotide-binding</keyword>
<dbReference type="Pfam" id="PF12860">
    <property type="entry name" value="PAS_7"/>
    <property type="match status" value="1"/>
</dbReference>
<dbReference type="PANTHER" id="PTHR45339:SF5">
    <property type="entry name" value="HISTIDINE KINASE"/>
    <property type="match status" value="1"/>
</dbReference>
<dbReference type="SUPFAM" id="SSF47384">
    <property type="entry name" value="Homodimeric domain of signal transducing histidine kinase"/>
    <property type="match status" value="1"/>
</dbReference>
<evidence type="ECO:0000256" key="7">
    <source>
        <dbReference type="ARBA" id="ARBA00022692"/>
    </source>
</evidence>
<feature type="region of interest" description="Disordered" evidence="16">
    <location>
        <begin position="728"/>
        <end position="777"/>
    </location>
</feature>
<keyword evidence="13" id="KW-0472">Membrane</keyword>
<keyword evidence="11" id="KW-1133">Transmembrane helix</keyword>
<evidence type="ECO:0000256" key="16">
    <source>
        <dbReference type="SAM" id="MobiDB-lite"/>
    </source>
</evidence>
<evidence type="ECO:0000256" key="3">
    <source>
        <dbReference type="ARBA" id="ARBA00012438"/>
    </source>
</evidence>
<feature type="domain" description="Response regulatory" evidence="18">
    <location>
        <begin position="468"/>
        <end position="579"/>
    </location>
</feature>
<evidence type="ECO:0000256" key="2">
    <source>
        <dbReference type="ARBA" id="ARBA00004651"/>
    </source>
</evidence>
<keyword evidence="5 14" id="KW-0597">Phosphoprotein</keyword>